<dbReference type="Proteomes" id="UP001526166">
    <property type="component" value="Unassembled WGS sequence"/>
</dbReference>
<gene>
    <name evidence="1" type="ORF">OE699_04200</name>
</gene>
<dbReference type="RefSeq" id="WP_218630944.1">
    <property type="nucleotide sequence ID" value="NZ_JAHVAI010000013.1"/>
</dbReference>
<organism evidence="1 2">
    <name type="scientific">Sedimentimonas flavescens</name>
    <dbReference type="NCBI Taxonomy" id="2851012"/>
    <lineage>
        <taxon>Bacteria</taxon>
        <taxon>Pseudomonadati</taxon>
        <taxon>Pseudomonadota</taxon>
        <taxon>Alphaproteobacteria</taxon>
        <taxon>Rhodobacterales</taxon>
        <taxon>Rhodobacter group</taxon>
        <taxon>Sedimentimonas</taxon>
    </lineage>
</organism>
<keyword evidence="2" id="KW-1185">Reference proteome</keyword>
<proteinExistence type="predicted"/>
<comment type="caution">
    <text evidence="1">The sequence shown here is derived from an EMBL/GenBank/DDBJ whole genome shotgun (WGS) entry which is preliminary data.</text>
</comment>
<dbReference type="EMBL" id="JAOWKW010000003">
    <property type="protein sequence ID" value="MCV2878046.1"/>
    <property type="molecule type" value="Genomic_DNA"/>
</dbReference>
<protein>
    <submittedName>
        <fullName evidence="1">DUF2125 domain-containing protein</fullName>
    </submittedName>
</protein>
<dbReference type="InterPro" id="IPR018666">
    <property type="entry name" value="DUF2125"/>
</dbReference>
<name>A0ABT2ZWN1_9RHOB</name>
<accession>A0ABT2ZWN1</accession>
<evidence type="ECO:0000313" key="2">
    <source>
        <dbReference type="Proteomes" id="UP001526166"/>
    </source>
</evidence>
<evidence type="ECO:0000313" key="1">
    <source>
        <dbReference type="EMBL" id="MCV2878046.1"/>
    </source>
</evidence>
<dbReference type="Pfam" id="PF09898">
    <property type="entry name" value="DUF2125"/>
    <property type="match status" value="1"/>
</dbReference>
<reference evidence="1 2" key="1">
    <citation type="submission" date="2022-10" db="EMBL/GenBank/DDBJ databases">
        <title>Sinirhodobacter sp. nov., isolated from ocean surface sediments.</title>
        <authorList>
            <person name="He W."/>
            <person name="Wang L."/>
            <person name="Zhang D.-F."/>
        </authorList>
    </citation>
    <scope>NUCLEOTIDE SEQUENCE [LARGE SCALE GENOMIC DNA]</scope>
    <source>
        <strain evidence="1 2">WL0115</strain>
    </source>
</reference>
<sequence>MRLIWAGLAVAGLYSGYWLAGTALLQRGAAMALEGARAEGRGDAEALQTGGFPARFALNLTRPELADPLAGWHWSAPSVQLWAPGWRPLELHLDTPPEQQLTLGGQKFMLSNSLGTGSLRLGLAPDLPLTGAQAELRDVALRPEGSAEPTLAAARIDAVAELTDAPATYRITAGITDVTLPPGTMARTLGAPLPDKIDALTLEATLRLDAALTGATQSAPPRIEEIGLQTLSLDWAGRGLSASGALKITASGQPEGTIQISTAEWRDWLDIAVAAGWIEARRLPALTGLGSYIAQNNGGVLKVPLAFQNGRASLGPVPLGSAPVLQRQ</sequence>